<dbReference type="FunFam" id="1.20.5.190:FF:000018">
    <property type="entry name" value="Myosin XI D"/>
    <property type="match status" value="1"/>
</dbReference>
<dbReference type="InterPro" id="IPR036018">
    <property type="entry name" value="MYSc_Myo11"/>
</dbReference>
<evidence type="ECO:0000256" key="7">
    <source>
        <dbReference type="ARBA" id="ARBA00023123"/>
    </source>
</evidence>
<evidence type="ECO:0000256" key="5">
    <source>
        <dbReference type="ARBA" id="ARBA00022860"/>
    </source>
</evidence>
<dbReference type="PANTHER" id="PTHR13140">
    <property type="entry name" value="MYOSIN"/>
    <property type="match status" value="1"/>
</dbReference>
<dbReference type="Gene3D" id="1.10.10.820">
    <property type="match status" value="1"/>
</dbReference>
<dbReference type="InterPro" id="IPR037975">
    <property type="entry name" value="MyosinXI_CBD"/>
</dbReference>
<feature type="coiled-coil region" evidence="11">
    <location>
        <begin position="949"/>
        <end position="1120"/>
    </location>
</feature>
<evidence type="ECO:0000256" key="11">
    <source>
        <dbReference type="SAM" id="Coils"/>
    </source>
</evidence>
<dbReference type="InterPro" id="IPR027417">
    <property type="entry name" value="P-loop_NTPase"/>
</dbReference>
<dbReference type="Pfam" id="PF02736">
    <property type="entry name" value="Myosin_N"/>
    <property type="match status" value="1"/>
</dbReference>
<dbReference type="InterPro" id="IPR002710">
    <property type="entry name" value="Dilute_dom"/>
</dbReference>
<feature type="region of interest" description="Actin-binding" evidence="10">
    <location>
        <begin position="685"/>
        <end position="707"/>
    </location>
</feature>
<dbReference type="InterPro" id="IPR036961">
    <property type="entry name" value="Kinesin_motor_dom_sf"/>
</dbReference>
<name>A0AA88WT21_9ASTE</name>
<dbReference type="FunFam" id="1.20.120.720:FF:000011">
    <property type="entry name" value="Myosin 2"/>
    <property type="match status" value="1"/>
</dbReference>
<dbReference type="PANTHER" id="PTHR13140:SF836">
    <property type="entry name" value="MYOSIN-6"/>
    <property type="match status" value="1"/>
</dbReference>
<keyword evidence="16" id="KW-1185">Reference proteome</keyword>
<dbReference type="PROSITE" id="PS51844">
    <property type="entry name" value="SH3_LIKE"/>
    <property type="match status" value="1"/>
</dbReference>
<dbReference type="GO" id="GO:0007015">
    <property type="term" value="P:actin filament organization"/>
    <property type="evidence" value="ECO:0007669"/>
    <property type="project" value="InterPro"/>
</dbReference>
<keyword evidence="4 10" id="KW-0067">ATP-binding</keyword>
<dbReference type="PROSITE" id="PS50096">
    <property type="entry name" value="IQ"/>
    <property type="match status" value="6"/>
</dbReference>
<dbReference type="Gene3D" id="2.30.30.360">
    <property type="entry name" value="Myosin S1 fragment, N-terminal"/>
    <property type="match status" value="1"/>
</dbReference>
<dbReference type="GO" id="GO:0000146">
    <property type="term" value="F:microfilament motor activity"/>
    <property type="evidence" value="ECO:0007669"/>
    <property type="project" value="TreeGrafter"/>
</dbReference>
<evidence type="ECO:0000313" key="16">
    <source>
        <dbReference type="Proteomes" id="UP001188597"/>
    </source>
</evidence>
<reference evidence="15" key="1">
    <citation type="submission" date="2022-12" db="EMBL/GenBank/DDBJ databases">
        <title>Draft genome assemblies for two species of Escallonia (Escalloniales).</title>
        <authorList>
            <person name="Chanderbali A."/>
            <person name="Dervinis C."/>
            <person name="Anghel I."/>
            <person name="Soltis D."/>
            <person name="Soltis P."/>
            <person name="Zapata F."/>
        </authorList>
    </citation>
    <scope>NUCLEOTIDE SEQUENCE</scope>
    <source>
        <strain evidence="15">UCBG64.0493</strain>
        <tissue evidence="15">Leaf</tissue>
    </source>
</reference>
<dbReference type="FunFam" id="1.20.5.190:FF:000001">
    <property type="entry name" value="unconventional myosin-Va"/>
    <property type="match status" value="2"/>
</dbReference>
<evidence type="ECO:0000259" key="14">
    <source>
        <dbReference type="PROSITE" id="PS51844"/>
    </source>
</evidence>
<dbReference type="SMART" id="SM01132">
    <property type="entry name" value="DIL"/>
    <property type="match status" value="1"/>
</dbReference>
<keyword evidence="8 10" id="KW-0505">Motor protein</keyword>
<dbReference type="SMART" id="SM00242">
    <property type="entry name" value="MYSc"/>
    <property type="match status" value="1"/>
</dbReference>
<dbReference type="Gene3D" id="6.20.240.20">
    <property type="match status" value="1"/>
</dbReference>
<dbReference type="Pfam" id="PF01843">
    <property type="entry name" value="DIL"/>
    <property type="match status" value="1"/>
</dbReference>
<dbReference type="EMBL" id="JAVXUP010000279">
    <property type="protein sequence ID" value="KAK3032179.1"/>
    <property type="molecule type" value="Genomic_DNA"/>
</dbReference>
<dbReference type="GO" id="GO:0005516">
    <property type="term" value="F:calmodulin binding"/>
    <property type="evidence" value="ECO:0007669"/>
    <property type="project" value="UniProtKB-KW"/>
</dbReference>
<keyword evidence="6 11" id="KW-0175">Coiled coil</keyword>
<organism evidence="15 16">
    <name type="scientific">Escallonia herrerae</name>
    <dbReference type="NCBI Taxonomy" id="1293975"/>
    <lineage>
        <taxon>Eukaryota</taxon>
        <taxon>Viridiplantae</taxon>
        <taxon>Streptophyta</taxon>
        <taxon>Embryophyta</taxon>
        <taxon>Tracheophyta</taxon>
        <taxon>Spermatophyta</taxon>
        <taxon>Magnoliopsida</taxon>
        <taxon>eudicotyledons</taxon>
        <taxon>Gunneridae</taxon>
        <taxon>Pentapetalae</taxon>
        <taxon>asterids</taxon>
        <taxon>campanulids</taxon>
        <taxon>Escalloniales</taxon>
        <taxon>Escalloniaceae</taxon>
        <taxon>Escallonia</taxon>
    </lineage>
</organism>
<dbReference type="Gene3D" id="1.20.120.720">
    <property type="entry name" value="Myosin VI head, motor domain, U50 subdomain"/>
    <property type="match status" value="1"/>
</dbReference>
<dbReference type="SUPFAM" id="SSF52540">
    <property type="entry name" value="P-loop containing nucleoside triphosphate hydrolases"/>
    <property type="match status" value="2"/>
</dbReference>
<dbReference type="Proteomes" id="UP001188597">
    <property type="component" value="Unassembled WGS sequence"/>
</dbReference>
<evidence type="ECO:0000259" key="12">
    <source>
        <dbReference type="PROSITE" id="PS51126"/>
    </source>
</evidence>
<protein>
    <recommendedName>
        <fullName evidence="17">Myosin-6-like</fullName>
    </recommendedName>
</protein>
<keyword evidence="9 10" id="KW-0009">Actin-binding</keyword>
<dbReference type="PRINTS" id="PR00193">
    <property type="entry name" value="MYOSINHEAVY"/>
</dbReference>
<keyword evidence="5" id="KW-0112">Calmodulin-binding</keyword>
<evidence type="ECO:0000256" key="6">
    <source>
        <dbReference type="ARBA" id="ARBA00023054"/>
    </source>
</evidence>
<proteinExistence type="inferred from homology"/>
<dbReference type="InterPro" id="IPR001609">
    <property type="entry name" value="Myosin_head_motor_dom-like"/>
</dbReference>
<dbReference type="Pfam" id="PF00612">
    <property type="entry name" value="IQ"/>
    <property type="match status" value="5"/>
</dbReference>
<evidence type="ECO:0000256" key="1">
    <source>
        <dbReference type="ARBA" id="ARBA00008049"/>
    </source>
</evidence>
<evidence type="ECO:0000256" key="8">
    <source>
        <dbReference type="ARBA" id="ARBA00023175"/>
    </source>
</evidence>
<comment type="caution">
    <text evidence="15">The sequence shown here is derived from an EMBL/GenBank/DDBJ whole genome shotgun (WGS) entry which is preliminary data.</text>
</comment>
<keyword evidence="3 10" id="KW-0547">Nucleotide-binding</keyword>
<dbReference type="GO" id="GO:0016020">
    <property type="term" value="C:membrane"/>
    <property type="evidence" value="ECO:0007669"/>
    <property type="project" value="TreeGrafter"/>
</dbReference>
<evidence type="ECO:0000313" key="15">
    <source>
        <dbReference type="EMBL" id="KAK3032179.1"/>
    </source>
</evidence>
<dbReference type="GO" id="GO:0051015">
    <property type="term" value="F:actin filament binding"/>
    <property type="evidence" value="ECO:0007669"/>
    <property type="project" value="InterPro"/>
</dbReference>
<gene>
    <name evidence="15" type="ORF">RJ639_035004</name>
</gene>
<evidence type="ECO:0008006" key="17">
    <source>
        <dbReference type="Google" id="ProtNLM"/>
    </source>
</evidence>
<keyword evidence="2" id="KW-0677">Repeat</keyword>
<dbReference type="SMART" id="SM00015">
    <property type="entry name" value="IQ"/>
    <property type="match status" value="6"/>
</dbReference>
<dbReference type="InterPro" id="IPR008989">
    <property type="entry name" value="Myosin_S1_N"/>
</dbReference>
<evidence type="ECO:0000256" key="2">
    <source>
        <dbReference type="ARBA" id="ARBA00022737"/>
    </source>
</evidence>
<evidence type="ECO:0000256" key="9">
    <source>
        <dbReference type="ARBA" id="ARBA00023203"/>
    </source>
</evidence>
<evidence type="ECO:0000259" key="13">
    <source>
        <dbReference type="PROSITE" id="PS51456"/>
    </source>
</evidence>
<evidence type="ECO:0000256" key="4">
    <source>
        <dbReference type="ARBA" id="ARBA00022840"/>
    </source>
</evidence>
<dbReference type="PROSITE" id="PS51456">
    <property type="entry name" value="MYOSIN_MOTOR"/>
    <property type="match status" value="1"/>
</dbReference>
<dbReference type="GO" id="GO:0030048">
    <property type="term" value="P:actin filament-based movement"/>
    <property type="evidence" value="ECO:0007669"/>
    <property type="project" value="UniProtKB-ARBA"/>
</dbReference>
<feature type="binding site" evidence="10">
    <location>
        <begin position="163"/>
        <end position="170"/>
    </location>
    <ligand>
        <name>ATP</name>
        <dbReference type="ChEBI" id="CHEBI:30616"/>
    </ligand>
</feature>
<dbReference type="Gene3D" id="1.20.58.530">
    <property type="match status" value="2"/>
</dbReference>
<accession>A0AA88WT21</accession>
<sequence length="1544" mass="175227">MVALASLGAGSLVWLEDPDEAWIDGEVVGANGEDVKVLCSSGKTVVVKSSNVYPKDAEAPPCGVDDMTKLAYLHEPGVLHNLKSRYDINEIYTYTGNILIAVNPFRRLPHLYDSHMMAQYKGAAFGELSPHPFAVADLAYRHVSIFSLVMINEGISQSILVSGESGAGKTESTKQLMRYLAYMGGRAAAGGRTVEQKVLESNPVLEAFGNAKTVRNNNSSRFGKFVEIQFDQKGRISGAAIRTYLLERSRVCQLSDPERNYHCFYMLCAAPPEDLERYKVGNPRQFHYLNQSNCYALDGVDESKEYIATRAAMDVVGISSEEQDAIFRVVAAILHLGNIEFSKGKEIDSSEPKDEKSWFHLRTAAELFMCDVKALEDSLCKRVIVTRDETITKWLDPESAAVSRDALAKIVYTRLFDWLVDKINSSIGQDPHSKFLIGVLDIYGFESFKTNSFEQFCINLTNEKLQQHFNQHVFKMEQEEYTKEEINWSYIEFVDNQDILDLIEKLTVVVHGLELEHHKRDRVVVFLFSSSGVALWTNEDEEWVEERRNCGGITTLEEDKKELLIDRTREKPGGIIALLDEACMFPRSTNETFAQKLYQTFKNHKRFTKPKLSRSDFTICHYAGDVTYQTELFLDKNKDYVIAEHQALLSASKCSFVSCLFRPSSEESSKSSKFSSIGSRFKQQLQALLETLSATEPHYIRCVKPNNLLKPSIFENSNVLQQLRCGGVMEAIRISCAGYPTRKPFYEFLDRFGILAPEVLDASTDEVAACKRLLEKVGLQGYQIGKTKVFLRAGQMAELDARRIEVLGRSASIIQRKIRSYMARKSFTSLRRSVLQIQSVCRGQLARQIYESLRREASCLRIQRDLRMHLARRAYKELCSSAVSIQTGIRGMAARNELRFRRQTRAAIIIQSHCRKYLDRVEYMRIRKAALTTQCAWRGRVARIELRKLKMAAKETGALQAAKNKLEKQVEELTWRLQLEKRMRADMEEAKTQENAKLKSALQEVQFEFKETKELLKNEREASKKAAELVPIIQEVPVVDHGLMDKLAAENEKLKALVSSFEQKIDETEKRYEETNKLSEERLRQALEAESKIVQLKTVMQRLEEKVSDMVSENQILRQQALITSHVKSGSDYPATPATKENVDALIDCVVKDLGFSQGKPVAAFTIYKCLLHWKSFEAERTSVFDRLIQMIGSAIENQDNNDHMAYWLSNTSTLLFLLQRSVKPAGAAGATPARKPPPPTSLFGRMTMGFRSSPSSVNLAAATAALEVVRQVEAKYPALLFKQQLTAYVEKMYGIIRDNLKKELGSLLSLCIQAPRTSKGSVLRSGRSFGKDSPTNHWQGIIDRLNTLLSILKENFVPPIIVQKIFTQIFSYINVQLFNSLLLRRECCTFSNGEYVKAGIAELELWCCQAKEEYAGSAWDELKHIRQAVGFLVIHQKYRISYDEITNDLCPVLSVQQLYRICTLYWDDNYNTRSVSPDVISSMRVLMTEDSNNAVSNSFLLDDNSSIPFSVDDLSNSLQVKDFSDVRPADELYENPAFHFLHE</sequence>
<feature type="domain" description="Dilute" evidence="12">
    <location>
        <begin position="1186"/>
        <end position="1490"/>
    </location>
</feature>
<dbReference type="InterPro" id="IPR004009">
    <property type="entry name" value="SH3_Myosin"/>
</dbReference>
<dbReference type="GO" id="GO:0005737">
    <property type="term" value="C:cytoplasm"/>
    <property type="evidence" value="ECO:0007669"/>
    <property type="project" value="TreeGrafter"/>
</dbReference>
<dbReference type="PROSITE" id="PS51126">
    <property type="entry name" value="DILUTE"/>
    <property type="match status" value="1"/>
</dbReference>
<dbReference type="Gene3D" id="1.20.5.190">
    <property type="match status" value="3"/>
</dbReference>
<dbReference type="InterPro" id="IPR000048">
    <property type="entry name" value="IQ_motif_EF-hand-BS"/>
</dbReference>
<dbReference type="CDD" id="cd15475">
    <property type="entry name" value="MyosinXI_CBD"/>
    <property type="match status" value="1"/>
</dbReference>
<dbReference type="FunFam" id="1.10.10.820:FF:000001">
    <property type="entry name" value="Myosin heavy chain"/>
    <property type="match status" value="1"/>
</dbReference>
<comment type="similarity">
    <text evidence="1">Belongs to the TRAFAC class myosin-kinesin ATPase superfamily. Myosin family. Plant myosin class XI subfamily.</text>
</comment>
<feature type="domain" description="Myosin N-terminal SH3-like" evidence="14">
    <location>
        <begin position="8"/>
        <end position="57"/>
    </location>
</feature>
<dbReference type="Pfam" id="PF00063">
    <property type="entry name" value="Myosin_head"/>
    <property type="match status" value="2"/>
</dbReference>
<dbReference type="GO" id="GO:0016459">
    <property type="term" value="C:myosin complex"/>
    <property type="evidence" value="ECO:0007669"/>
    <property type="project" value="UniProtKB-KW"/>
</dbReference>
<evidence type="ECO:0000256" key="3">
    <source>
        <dbReference type="ARBA" id="ARBA00022741"/>
    </source>
</evidence>
<dbReference type="GO" id="GO:0005524">
    <property type="term" value="F:ATP binding"/>
    <property type="evidence" value="ECO:0007669"/>
    <property type="project" value="UniProtKB-UniRule"/>
</dbReference>
<dbReference type="Gene3D" id="3.40.850.10">
    <property type="entry name" value="Kinesin motor domain"/>
    <property type="match status" value="1"/>
</dbReference>
<evidence type="ECO:0000256" key="10">
    <source>
        <dbReference type="PROSITE-ProRule" id="PRU00782"/>
    </source>
</evidence>
<dbReference type="CDD" id="cd01384">
    <property type="entry name" value="MYSc_Myo11"/>
    <property type="match status" value="1"/>
</dbReference>
<keyword evidence="7 10" id="KW-0518">Myosin</keyword>
<feature type="domain" description="Myosin motor" evidence="13">
    <location>
        <begin position="62"/>
        <end position="804"/>
    </location>
</feature>